<feature type="compositionally biased region" description="Basic and acidic residues" evidence="1">
    <location>
        <begin position="316"/>
        <end position="326"/>
    </location>
</feature>
<dbReference type="OrthoDB" id="3128051at2759"/>
<evidence type="ECO:0000313" key="3">
    <source>
        <dbReference type="Proteomes" id="UP000636479"/>
    </source>
</evidence>
<dbReference type="RefSeq" id="XP_037224653.1">
    <property type="nucleotide sequence ID" value="XM_037359558.1"/>
</dbReference>
<protein>
    <submittedName>
        <fullName evidence="2">Uncharacterized protein</fullName>
    </submittedName>
</protein>
<dbReference type="EMBL" id="JACAZF010000002">
    <property type="protein sequence ID" value="KAF7312545.1"/>
    <property type="molecule type" value="Genomic_DNA"/>
</dbReference>
<name>A0A8H6T5N3_9AGAR</name>
<comment type="caution">
    <text evidence="2">The sequence shown here is derived from an EMBL/GenBank/DDBJ whole genome shotgun (WGS) entry which is preliminary data.</text>
</comment>
<organism evidence="2 3">
    <name type="scientific">Mycena indigotica</name>
    <dbReference type="NCBI Taxonomy" id="2126181"/>
    <lineage>
        <taxon>Eukaryota</taxon>
        <taxon>Fungi</taxon>
        <taxon>Dikarya</taxon>
        <taxon>Basidiomycota</taxon>
        <taxon>Agaricomycotina</taxon>
        <taxon>Agaricomycetes</taxon>
        <taxon>Agaricomycetidae</taxon>
        <taxon>Agaricales</taxon>
        <taxon>Marasmiineae</taxon>
        <taxon>Mycenaceae</taxon>
        <taxon>Mycena</taxon>
    </lineage>
</organism>
<dbReference type="AlphaFoldDB" id="A0A8H6T5N3"/>
<evidence type="ECO:0000256" key="1">
    <source>
        <dbReference type="SAM" id="MobiDB-lite"/>
    </source>
</evidence>
<feature type="region of interest" description="Disordered" evidence="1">
    <location>
        <begin position="293"/>
        <end position="331"/>
    </location>
</feature>
<keyword evidence="3" id="KW-1185">Reference proteome</keyword>
<dbReference type="GeneID" id="59342074"/>
<evidence type="ECO:0000313" key="2">
    <source>
        <dbReference type="EMBL" id="KAF7312545.1"/>
    </source>
</evidence>
<reference evidence="2" key="1">
    <citation type="submission" date="2020-05" db="EMBL/GenBank/DDBJ databases">
        <title>Mycena genomes resolve the evolution of fungal bioluminescence.</title>
        <authorList>
            <person name="Tsai I.J."/>
        </authorList>
    </citation>
    <scope>NUCLEOTIDE SEQUENCE</scope>
    <source>
        <strain evidence="2">171206Taipei</strain>
    </source>
</reference>
<proteinExistence type="predicted"/>
<dbReference type="Proteomes" id="UP000636479">
    <property type="component" value="Unassembled WGS sequence"/>
</dbReference>
<feature type="compositionally biased region" description="Polar residues" evidence="1">
    <location>
        <begin position="298"/>
        <end position="310"/>
    </location>
</feature>
<accession>A0A8H6T5N3</accession>
<sequence>MAVVDPGSYVYRVYISGVKADCRLSQLSSAGLSTIPASSADMTTTPRQLVEKIARTHPTVCHGKCSTFSEFSLSVATFFSPHNPNDPDMKLPNIRERDDNMLNIDEAIRLPPSVSADVEGKQMVHLLVVLDEELQKFSDSRAAQSVTVSNTEPTSERYYFAHVRNAPDDCSLHDTKDLILLPLEWVPSNEDNAVTVKVLCQLVIEQHRSECHEACALLKLLGAGVAPPIFYSPSSADDTSMRAKGGDGTTLVRRQNNVIRPEASLRVQAQPSEPAGSLVHLLIFLPPGSVMKRPAPNAESNRGSILNTPSSKRRRLNVEHEPRNADDPEVVPVGGLESRLWQVKNSNPMYHADYSMETFDGQWKNTLFNDLTTLAEDLRKAAYDESDGSTRAYINHPACVQLAPYIISALIALCDPTVGETTWKRCFGYSNTEPPERMFALSLEIQISANLHANFLLQQLKIFWISYQRKTGEQREIDAETPHVFLKSMLETMKKNHKKLFFAVVFHPAILRGNPGVFKLGEQGYKEIAKVLEEYKENVVVLSVAPCPGVNFLTYDEVIKFSSGRPPTDLLFYPEFMRHWGFDHKQVKILVRHYGGRETAEIRQRASNVLEERCQVMYHDGLDGTNTSESSRFYPYAPVITVMGALWSGSEPKIQEVLSKLRGFPNMAQWQWNGVAVIAHATVREDRALLNTLLYGQDDSKVQPEAEYDSPPFFALDDIGCKIVAAHLQLGRPDNSYRDSDVPSTPAIQPLLLFRYMKAMGMVDMSFQRGVLVHKVSIRFVNQHMQHWAAKSVAFNYDQLGFCIHDIANGLKPEFTVASWIGFWARTPIIG</sequence>
<gene>
    <name evidence="2" type="ORF">MIND_00268400</name>
</gene>